<evidence type="ECO:0000313" key="1">
    <source>
        <dbReference type="EMBL" id="GAA3509439.1"/>
    </source>
</evidence>
<dbReference type="EMBL" id="BAABCW010000008">
    <property type="protein sequence ID" value="GAA3509439.1"/>
    <property type="molecule type" value="Genomic_DNA"/>
</dbReference>
<gene>
    <name evidence="1" type="ORF">GCM10022393_22380</name>
</gene>
<name>A0ABP6UJ44_9FLAO</name>
<accession>A0ABP6UJ44</accession>
<protein>
    <recommendedName>
        <fullName evidence="3">DUF1569 domain-containing protein</fullName>
    </recommendedName>
</protein>
<dbReference type="InterPro" id="IPR034660">
    <property type="entry name" value="DinB/YfiT-like"/>
</dbReference>
<evidence type="ECO:0008006" key="3">
    <source>
        <dbReference type="Google" id="ProtNLM"/>
    </source>
</evidence>
<evidence type="ECO:0000313" key="2">
    <source>
        <dbReference type="Proteomes" id="UP001500459"/>
    </source>
</evidence>
<comment type="caution">
    <text evidence="1">The sequence shown here is derived from an EMBL/GenBank/DDBJ whole genome shotgun (WGS) entry which is preliminary data.</text>
</comment>
<organism evidence="1 2">
    <name type="scientific">Aquimarina addita</name>
    <dbReference type="NCBI Taxonomy" id="870485"/>
    <lineage>
        <taxon>Bacteria</taxon>
        <taxon>Pseudomonadati</taxon>
        <taxon>Bacteroidota</taxon>
        <taxon>Flavobacteriia</taxon>
        <taxon>Flavobacteriales</taxon>
        <taxon>Flavobacteriaceae</taxon>
        <taxon>Aquimarina</taxon>
    </lineage>
</organism>
<reference evidence="2" key="1">
    <citation type="journal article" date="2019" name="Int. J. Syst. Evol. Microbiol.">
        <title>The Global Catalogue of Microorganisms (GCM) 10K type strain sequencing project: providing services to taxonomists for standard genome sequencing and annotation.</title>
        <authorList>
            <consortium name="The Broad Institute Genomics Platform"/>
            <consortium name="The Broad Institute Genome Sequencing Center for Infectious Disease"/>
            <person name="Wu L."/>
            <person name="Ma J."/>
        </authorList>
    </citation>
    <scope>NUCLEOTIDE SEQUENCE [LARGE SCALE GENOMIC DNA]</scope>
    <source>
        <strain evidence="2">JCM 17106</strain>
    </source>
</reference>
<sequence>MSMDSKLYDIAYLIQFKDLERTNVSKVSIAWHLDHSLKVINKIYAVLKSSDPSVYKNRFSLSRTFSFLLGYIPRGTAKSPASVLPPYKIKTEEILSQLEEARINLKELEILDQNANFVHPVFGHLNIKQAKRFLELHTKHHLKIVNDILKK</sequence>
<dbReference type="Gene3D" id="1.20.120.450">
    <property type="entry name" value="dinb family like domain"/>
    <property type="match status" value="1"/>
</dbReference>
<keyword evidence="2" id="KW-1185">Reference proteome</keyword>
<proteinExistence type="predicted"/>
<dbReference type="Proteomes" id="UP001500459">
    <property type="component" value="Unassembled WGS sequence"/>
</dbReference>